<dbReference type="Proteomes" id="UP000249577">
    <property type="component" value="Unassembled WGS sequence"/>
</dbReference>
<evidence type="ECO:0000313" key="2">
    <source>
        <dbReference type="EMBL" id="PZQ12318.1"/>
    </source>
</evidence>
<reference evidence="2 3" key="1">
    <citation type="submission" date="2017-08" db="EMBL/GenBank/DDBJ databases">
        <title>Infants hospitalized years apart are colonized by the same room-sourced microbial strains.</title>
        <authorList>
            <person name="Brooks B."/>
            <person name="Olm M.R."/>
            <person name="Firek B.A."/>
            <person name="Baker R."/>
            <person name="Thomas B.C."/>
            <person name="Morowitz M.J."/>
            <person name="Banfield J.F."/>
        </authorList>
    </citation>
    <scope>NUCLEOTIDE SEQUENCE [LARGE SCALE GENOMIC DNA]</scope>
    <source>
        <strain evidence="2">S2_005_003_R2_43</strain>
    </source>
</reference>
<sequence length="132" mass="14685">MNDPILVDECLSPDLAAYAQSRGYHATHVVHRGLRRAKDWDLMPTIRQEGFIFVTGNGKDFLKLYAGEEIHPGLIFVVHGDGPAEVQVELFGRALDEAEKLPDLTNKLVEVFEDGSVSISDYPPTEHASPKR</sequence>
<evidence type="ECO:0000259" key="1">
    <source>
        <dbReference type="Pfam" id="PF18480"/>
    </source>
</evidence>
<dbReference type="InterPro" id="IPR041049">
    <property type="entry name" value="DUF5615"/>
</dbReference>
<organism evidence="2 3">
    <name type="scientific">Ancylobacter novellus</name>
    <name type="common">Thiobacillus novellus</name>
    <dbReference type="NCBI Taxonomy" id="921"/>
    <lineage>
        <taxon>Bacteria</taxon>
        <taxon>Pseudomonadati</taxon>
        <taxon>Pseudomonadota</taxon>
        <taxon>Alphaproteobacteria</taxon>
        <taxon>Hyphomicrobiales</taxon>
        <taxon>Xanthobacteraceae</taxon>
        <taxon>Ancylobacter</taxon>
    </lineage>
</organism>
<proteinExistence type="predicted"/>
<dbReference type="AlphaFoldDB" id="A0A2W5KA49"/>
<evidence type="ECO:0000313" key="3">
    <source>
        <dbReference type="Proteomes" id="UP000249577"/>
    </source>
</evidence>
<protein>
    <submittedName>
        <fullName evidence="2">Toxin-antitoxin system, toxin component, PIN family protein</fullName>
    </submittedName>
</protein>
<dbReference type="Pfam" id="PF18480">
    <property type="entry name" value="DUF5615"/>
    <property type="match status" value="1"/>
</dbReference>
<comment type="caution">
    <text evidence="2">The sequence shown here is derived from an EMBL/GenBank/DDBJ whole genome shotgun (WGS) entry which is preliminary data.</text>
</comment>
<accession>A0A2W5KA49</accession>
<gene>
    <name evidence="2" type="ORF">DI565_15905</name>
</gene>
<name>A0A2W5KA49_ANCNO</name>
<feature type="domain" description="DUF5615" evidence="1">
    <location>
        <begin position="5"/>
        <end position="111"/>
    </location>
</feature>
<dbReference type="EMBL" id="QFPN01000009">
    <property type="protein sequence ID" value="PZQ12318.1"/>
    <property type="molecule type" value="Genomic_DNA"/>
</dbReference>